<evidence type="ECO:0000313" key="7">
    <source>
        <dbReference type="EMBL" id="BDD10714.1"/>
    </source>
</evidence>
<dbReference type="Pfam" id="PF17820">
    <property type="entry name" value="PDZ_6"/>
    <property type="match status" value="1"/>
</dbReference>
<organism evidence="7 8">
    <name type="scientific">Fulvitalea axinellae</name>
    <dbReference type="NCBI Taxonomy" id="1182444"/>
    <lineage>
        <taxon>Bacteria</taxon>
        <taxon>Pseudomonadati</taxon>
        <taxon>Bacteroidota</taxon>
        <taxon>Cytophagia</taxon>
        <taxon>Cytophagales</taxon>
        <taxon>Persicobacteraceae</taxon>
        <taxon>Fulvitalea</taxon>
    </lineage>
</organism>
<reference evidence="7 8" key="1">
    <citation type="submission" date="2021-12" db="EMBL/GenBank/DDBJ databases">
        <title>Genome sequencing of bacteria with rrn-lacking chromosome and rrn-plasmid.</title>
        <authorList>
            <person name="Anda M."/>
            <person name="Iwasaki W."/>
        </authorList>
    </citation>
    <scope>NUCLEOTIDE SEQUENCE [LARGE SCALE GENOMIC DNA]</scope>
    <source>
        <strain evidence="7 8">DSM 100852</strain>
    </source>
</reference>
<evidence type="ECO:0000313" key="8">
    <source>
        <dbReference type="Proteomes" id="UP001348817"/>
    </source>
</evidence>
<feature type="domain" description="PDZ" evidence="6">
    <location>
        <begin position="95"/>
        <end position="160"/>
    </location>
</feature>
<keyword evidence="4 5" id="KW-0720">Serine protease</keyword>
<protein>
    <submittedName>
        <fullName evidence="7">Peptidase S41</fullName>
    </submittedName>
</protein>
<dbReference type="NCBIfam" id="TIGR00225">
    <property type="entry name" value="prc"/>
    <property type="match status" value="1"/>
</dbReference>
<evidence type="ECO:0000256" key="2">
    <source>
        <dbReference type="ARBA" id="ARBA00022670"/>
    </source>
</evidence>
<keyword evidence="3 5" id="KW-0378">Hydrolase</keyword>
<keyword evidence="2 5" id="KW-0645">Protease</keyword>
<dbReference type="GO" id="GO:0030288">
    <property type="term" value="C:outer membrane-bounded periplasmic space"/>
    <property type="evidence" value="ECO:0007669"/>
    <property type="project" value="TreeGrafter"/>
</dbReference>
<dbReference type="CDD" id="cd07560">
    <property type="entry name" value="Peptidase_S41_CPP"/>
    <property type="match status" value="1"/>
</dbReference>
<dbReference type="PANTHER" id="PTHR32060">
    <property type="entry name" value="TAIL-SPECIFIC PROTEASE"/>
    <property type="match status" value="1"/>
</dbReference>
<accession>A0AAU9D830</accession>
<dbReference type="PROSITE" id="PS50106">
    <property type="entry name" value="PDZ"/>
    <property type="match status" value="1"/>
</dbReference>
<sequence length="561" mass="62505">MKKKGKITKASWGLLVVLFLSLAAFTGKTELVEKGQRYFDIARNLDIFATLFREVNAYYVDEVNPNTLMKTGVDAMLESLDPYTNYIPEDDIEDYRTMTTGEYGGIGALIGRNRGKNVVMMPYEGFPAEKSGLKVGDQILEIDGIDVSEKNTSDISKLLKGQANTSLKIKIQRMDSETPETFQIHRKKITLKNVPYYGKVNDNVGYIKLTDFTTGAGKEVRNALKDLKGEGVNSVILDLRGNPGGLLNEAVNVSNVFVSKGKKVVYTKGKVTDWNKTYKTLNGALDDKIPLVVLTNGRSASASEIVSGVMQDYDRGVLVGSRTFGKGLVQTTRPLSYNSRLKVTTAKYYIPSGRCIQAIDYSQKDKNGHGVKLADSLKTAFKTKNGRVVYDGAGLNPDIEVKRTDLPPIAISLLNKGLVFDYATTYYYNNQGKNVDPKSFAVSDKDYADFVAWLSDKDYDYETRSELALERLIELTSKESMSEGVQDELVKIGEKIRHDKKADLTQFQKQIRPILSQEISGRFFLSRGMVESGLKHDPDVKKALDILSDKEKYESLLTSNQ</sequence>
<dbReference type="InterPro" id="IPR001478">
    <property type="entry name" value="PDZ"/>
</dbReference>
<dbReference type="Gene3D" id="3.90.226.10">
    <property type="entry name" value="2-enoyl-CoA Hydratase, Chain A, domain 1"/>
    <property type="match status" value="1"/>
</dbReference>
<dbReference type="InterPro" id="IPR029045">
    <property type="entry name" value="ClpP/crotonase-like_dom_sf"/>
</dbReference>
<dbReference type="InterPro" id="IPR036034">
    <property type="entry name" value="PDZ_sf"/>
</dbReference>
<evidence type="ECO:0000259" key="6">
    <source>
        <dbReference type="PROSITE" id="PS50106"/>
    </source>
</evidence>
<gene>
    <name evidence="7" type="ORF">FUAX_31460</name>
</gene>
<dbReference type="Gene3D" id="3.30.750.44">
    <property type="match status" value="1"/>
</dbReference>
<proteinExistence type="inferred from homology"/>
<dbReference type="GO" id="GO:0008236">
    <property type="term" value="F:serine-type peptidase activity"/>
    <property type="evidence" value="ECO:0007669"/>
    <property type="project" value="UniProtKB-KW"/>
</dbReference>
<dbReference type="SMART" id="SM00245">
    <property type="entry name" value="TSPc"/>
    <property type="match status" value="1"/>
</dbReference>
<dbReference type="CDD" id="cd06782">
    <property type="entry name" value="cpPDZ_CPP-like"/>
    <property type="match status" value="1"/>
</dbReference>
<evidence type="ECO:0000256" key="1">
    <source>
        <dbReference type="ARBA" id="ARBA00009179"/>
    </source>
</evidence>
<comment type="similarity">
    <text evidence="1 5">Belongs to the peptidase S41A family.</text>
</comment>
<dbReference type="RefSeq" id="WP_338392252.1">
    <property type="nucleotide sequence ID" value="NZ_AP025314.1"/>
</dbReference>
<dbReference type="KEGG" id="fax:FUAX_31460"/>
<dbReference type="EMBL" id="AP025314">
    <property type="protein sequence ID" value="BDD10714.1"/>
    <property type="molecule type" value="Genomic_DNA"/>
</dbReference>
<dbReference type="GO" id="GO:0004175">
    <property type="term" value="F:endopeptidase activity"/>
    <property type="evidence" value="ECO:0007669"/>
    <property type="project" value="TreeGrafter"/>
</dbReference>
<dbReference type="InterPro" id="IPR004447">
    <property type="entry name" value="Peptidase_S41A"/>
</dbReference>
<dbReference type="Pfam" id="PF03572">
    <property type="entry name" value="Peptidase_S41"/>
    <property type="match status" value="1"/>
</dbReference>
<dbReference type="SMART" id="SM00228">
    <property type="entry name" value="PDZ"/>
    <property type="match status" value="1"/>
</dbReference>
<evidence type="ECO:0000256" key="3">
    <source>
        <dbReference type="ARBA" id="ARBA00022801"/>
    </source>
</evidence>
<dbReference type="Proteomes" id="UP001348817">
    <property type="component" value="Chromosome"/>
</dbReference>
<keyword evidence="8" id="KW-1185">Reference proteome</keyword>
<dbReference type="InterPro" id="IPR041489">
    <property type="entry name" value="PDZ_6"/>
</dbReference>
<dbReference type="GO" id="GO:0007165">
    <property type="term" value="P:signal transduction"/>
    <property type="evidence" value="ECO:0007669"/>
    <property type="project" value="TreeGrafter"/>
</dbReference>
<evidence type="ECO:0000256" key="5">
    <source>
        <dbReference type="RuleBase" id="RU004404"/>
    </source>
</evidence>
<dbReference type="SUPFAM" id="SSF52096">
    <property type="entry name" value="ClpP/crotonase"/>
    <property type="match status" value="1"/>
</dbReference>
<evidence type="ECO:0000256" key="4">
    <source>
        <dbReference type="ARBA" id="ARBA00022825"/>
    </source>
</evidence>
<dbReference type="AlphaFoldDB" id="A0AAU9D830"/>
<dbReference type="GO" id="GO:0006508">
    <property type="term" value="P:proteolysis"/>
    <property type="evidence" value="ECO:0007669"/>
    <property type="project" value="UniProtKB-KW"/>
</dbReference>
<dbReference type="InterPro" id="IPR005151">
    <property type="entry name" value="Tail-specific_protease"/>
</dbReference>
<dbReference type="SUPFAM" id="SSF50156">
    <property type="entry name" value="PDZ domain-like"/>
    <property type="match status" value="1"/>
</dbReference>
<dbReference type="PANTHER" id="PTHR32060:SF30">
    <property type="entry name" value="CARBOXY-TERMINAL PROCESSING PROTEASE CTPA"/>
    <property type="match status" value="1"/>
</dbReference>
<dbReference type="Gene3D" id="2.30.42.10">
    <property type="match status" value="1"/>
</dbReference>
<name>A0AAU9D830_9BACT</name>